<keyword evidence="3" id="KW-1185">Reference proteome</keyword>
<gene>
    <name evidence="2" type="ORF">MGAL_10B034100</name>
</gene>
<dbReference type="InterPro" id="IPR036056">
    <property type="entry name" value="Fibrinogen-like_C"/>
</dbReference>
<dbReference type="SUPFAM" id="SSF56496">
    <property type="entry name" value="Fibrinogen C-terminal domain-like"/>
    <property type="match status" value="1"/>
</dbReference>
<protein>
    <recommendedName>
        <fullName evidence="1">Fibrinogen C-terminal domain-containing protein</fullName>
    </recommendedName>
</protein>
<dbReference type="InterPro" id="IPR016197">
    <property type="entry name" value="Chromo-like_dom_sf"/>
</dbReference>
<dbReference type="AlphaFoldDB" id="A0A8B6BPS8"/>
<dbReference type="SUPFAM" id="SSF54160">
    <property type="entry name" value="Chromo domain-like"/>
    <property type="match status" value="1"/>
</dbReference>
<dbReference type="InterPro" id="IPR002181">
    <property type="entry name" value="Fibrinogen_a/b/g_C_dom"/>
</dbReference>
<feature type="domain" description="Fibrinogen C-terminal" evidence="1">
    <location>
        <begin position="178"/>
        <end position="247"/>
    </location>
</feature>
<dbReference type="Gene3D" id="2.40.50.40">
    <property type="match status" value="1"/>
</dbReference>
<evidence type="ECO:0000313" key="3">
    <source>
        <dbReference type="Proteomes" id="UP000596742"/>
    </source>
</evidence>
<comment type="caution">
    <text evidence="2">The sequence shown here is derived from an EMBL/GenBank/DDBJ whole genome shotgun (WGS) entry which is preliminary data.</text>
</comment>
<proteinExistence type="predicted"/>
<name>A0A8B6BPS8_MYTGA</name>
<dbReference type="PANTHER" id="PTHR19143">
    <property type="entry name" value="FIBRINOGEN/TENASCIN/ANGIOPOEITIN"/>
    <property type="match status" value="1"/>
</dbReference>
<reference evidence="2" key="1">
    <citation type="submission" date="2018-11" db="EMBL/GenBank/DDBJ databases">
        <authorList>
            <person name="Alioto T."/>
            <person name="Alioto T."/>
        </authorList>
    </citation>
    <scope>NUCLEOTIDE SEQUENCE</scope>
</reference>
<evidence type="ECO:0000259" key="1">
    <source>
        <dbReference type="PROSITE" id="PS51406"/>
    </source>
</evidence>
<dbReference type="GO" id="GO:0005615">
    <property type="term" value="C:extracellular space"/>
    <property type="evidence" value="ECO:0007669"/>
    <property type="project" value="TreeGrafter"/>
</dbReference>
<dbReference type="InterPro" id="IPR014716">
    <property type="entry name" value="Fibrinogen_a/b/g_C_1"/>
</dbReference>
<dbReference type="Gene3D" id="3.90.215.10">
    <property type="entry name" value="Gamma Fibrinogen, chain A, domain 1"/>
    <property type="match status" value="1"/>
</dbReference>
<dbReference type="PROSITE" id="PS51406">
    <property type="entry name" value="FIBRINOGEN_C_2"/>
    <property type="match status" value="1"/>
</dbReference>
<accession>A0A8B6BPS8</accession>
<dbReference type="EMBL" id="UYJE01000435">
    <property type="protein sequence ID" value="VDH93321.1"/>
    <property type="molecule type" value="Genomic_DNA"/>
</dbReference>
<dbReference type="OrthoDB" id="436852at2759"/>
<dbReference type="Proteomes" id="UP000596742">
    <property type="component" value="Unassembled WGS sequence"/>
</dbReference>
<evidence type="ECO:0000313" key="2">
    <source>
        <dbReference type="EMBL" id="VDH93321.1"/>
    </source>
</evidence>
<dbReference type="SMART" id="SM00186">
    <property type="entry name" value="FBG"/>
    <property type="match status" value="1"/>
</dbReference>
<sequence length="276" mass="31192">MENGTIFLVKWKGYELADCTLEPITHIPKPDLELFLKPEVSAGKLSAYANILQEAVQNRLSSTNSKISISFPTDVYSYVFGANANNSLLCLEDFSKLPLRSNWRGHEVFTDWTSLAGAEKLKVLKKLPEKLKDSCVLNVNTEDKIVKLWTDFYQLYLFITSVESANCTVDQIFLRVKGNDHLHQLTSQGKYKMRIDMEDFENIKKYALYDKFSIGSESSDHVLSISDYSGDTGDSMTSHNGLEFSTKEWIRVLMVSNGTTLTLLLMVSNGTTLRVI</sequence>
<organism evidence="2 3">
    <name type="scientific">Mytilus galloprovincialis</name>
    <name type="common">Mediterranean mussel</name>
    <dbReference type="NCBI Taxonomy" id="29158"/>
    <lineage>
        <taxon>Eukaryota</taxon>
        <taxon>Metazoa</taxon>
        <taxon>Spiralia</taxon>
        <taxon>Lophotrochozoa</taxon>
        <taxon>Mollusca</taxon>
        <taxon>Bivalvia</taxon>
        <taxon>Autobranchia</taxon>
        <taxon>Pteriomorphia</taxon>
        <taxon>Mytilida</taxon>
        <taxon>Mytiloidea</taxon>
        <taxon>Mytilidae</taxon>
        <taxon>Mytilinae</taxon>
        <taxon>Mytilus</taxon>
    </lineage>
</organism>
<dbReference type="InterPro" id="IPR050373">
    <property type="entry name" value="Fibrinogen_C-term_domain"/>
</dbReference>
<dbReference type="Pfam" id="PF00147">
    <property type="entry name" value="Fibrinogen_C"/>
    <property type="match status" value="1"/>
</dbReference>